<keyword evidence="4" id="KW-1185">Reference proteome</keyword>
<feature type="region of interest" description="Disordered" evidence="1">
    <location>
        <begin position="314"/>
        <end position="335"/>
    </location>
</feature>
<dbReference type="STRING" id="1586287.BBK82_26630"/>
<evidence type="ECO:0000313" key="4">
    <source>
        <dbReference type="Proteomes" id="UP000093053"/>
    </source>
</evidence>
<evidence type="ECO:0000259" key="2">
    <source>
        <dbReference type="Pfam" id="PF18155"/>
    </source>
</evidence>
<dbReference type="Proteomes" id="UP000093053">
    <property type="component" value="Chromosome"/>
</dbReference>
<accession>A0A1B2HN35</accession>
<protein>
    <recommendedName>
        <fullName evidence="2">pPIWI-RE three-gene island domain-containing protein</fullName>
    </recommendedName>
</protein>
<sequence length="1140" mass="127915">MRSGKRILAPLIDELRKKGGLRRKDAERLCEVELGLYLLSKIAPTEPAVSAWTLFSGYPYAATRGLTAVPGAAEAVRSGRFTLWTLSRRSSWLEAMQHYRNLRSSVRAFGIPSNDCAATVLPTTGIGDDRWGRYDALLGDAPPFEGEPPTFASAGVHRFPVGRSNRRVVLPDVSAFDRPDGHDLHRKQVNGGKPIEILWEELEATAEAMDDHEDIWIADESHHGRWVERLSEVELFLPSGKSFRKRRPNEKFTIDRLQHLLGIVGAGKSTLRDVLTVHLVNLGLRVTVVVGDVAEVLKLVRLYKLHTDGSAAPVLGATGKDRHARRLHRRSTGRGKQNLLAHDDQGFDYLSTSCALNALLDDDEEPLAFNQAPCTRLEAKRKTDEDASHPAWVRGKRVCPFWSRCPRHRSSHELVEAAAWVATPAGLVDARVPWAQNGERVRYLELACRRSDLVIVDEADRVQINLDELFAPAAPLIGVGDSRSLWDDLMKHKTNQLQEGWRTQLSNSDVEKWTAAVNTITSATDRLYAMLVGNEELREWVRVGYFSSWTLQLRLIEERYPAMARAEGNPVDRLTRLLDQLRDNPFGDRRRAEVPRLIALIAELLHTQDEDYTREKLRDEVARIFDLSPEVERRRRLDAARGQQPSPKGKQKRSKQPLDAETWMELMAERFEFTLLLCALEPKLALMNTMWPRVESVLKLDFNEMYQRPRDYGPMVPESPMGNLLGFQFIPRGRAEEGVQSGELRYFRCSGVGRELLLRIPEIPEADGHPPTNLLLMSGSSWAATSSRYHIQVPVGMIIKPPAAKVRAVTRGTQMRVELLKGNNGVPLRVSGAGVLQRPEVLRRMAVKLGEDDHGGSRLQRELLSLPEKRRRILLLVGSYEEAALVADTLHTLSLRWRGQVVRLVSDDYETTDDPAGDDSRAPILRRGDVDTLFATSAQILVAPLLAVERGHNILNEDQVAAIGTVYFLARPNPRPDDLRLAVHTVNDWILRFVAEPTGFAKVLRGATSLAEGAAEVRALGRKEWYAALGRPVAWSRLGTRLDPVTWDLLVLIWQVIGRLVRGGVPAKVVFVDAAFVPMHAERRTAEETRETSLLVNIHHVLDQYLRPGSTHSADERFIVKALYQPLWSALGACLGSLTD</sequence>
<dbReference type="EMBL" id="CP016793">
    <property type="protein sequence ID" value="ANZ39120.1"/>
    <property type="molecule type" value="Genomic_DNA"/>
</dbReference>
<evidence type="ECO:0000256" key="1">
    <source>
        <dbReference type="SAM" id="MobiDB-lite"/>
    </source>
</evidence>
<proteinExistence type="predicted"/>
<dbReference type="SUPFAM" id="SSF52540">
    <property type="entry name" value="P-loop containing nucleoside triphosphate hydrolases"/>
    <property type="match status" value="1"/>
</dbReference>
<reference evidence="3 4" key="1">
    <citation type="submission" date="2016-07" db="EMBL/GenBank/DDBJ databases">
        <title>Complete genome sequence of the Lentzea guizhouensis DHS C013.</title>
        <authorList>
            <person name="Cao C."/>
        </authorList>
    </citation>
    <scope>NUCLEOTIDE SEQUENCE [LARGE SCALE GENOMIC DNA]</scope>
    <source>
        <strain evidence="3 4">DHS C013</strain>
    </source>
</reference>
<organism evidence="3 4">
    <name type="scientific">Lentzea guizhouensis</name>
    <dbReference type="NCBI Taxonomy" id="1586287"/>
    <lineage>
        <taxon>Bacteria</taxon>
        <taxon>Bacillati</taxon>
        <taxon>Actinomycetota</taxon>
        <taxon>Actinomycetes</taxon>
        <taxon>Pseudonocardiales</taxon>
        <taxon>Pseudonocardiaceae</taxon>
        <taxon>Lentzea</taxon>
    </lineage>
</organism>
<name>A0A1B2HN35_9PSEU</name>
<feature type="region of interest" description="Disordered" evidence="1">
    <location>
        <begin position="635"/>
        <end position="658"/>
    </location>
</feature>
<evidence type="ECO:0000313" key="3">
    <source>
        <dbReference type="EMBL" id="ANZ39120.1"/>
    </source>
</evidence>
<gene>
    <name evidence="3" type="ORF">BBK82_26630</name>
</gene>
<dbReference type="AlphaFoldDB" id="A0A1B2HN35"/>
<feature type="compositionally biased region" description="Basic residues" evidence="1">
    <location>
        <begin position="322"/>
        <end position="333"/>
    </location>
</feature>
<dbReference type="InterPro" id="IPR055254">
    <property type="entry name" value="pPIWI_RE_Z"/>
</dbReference>
<dbReference type="OrthoDB" id="8252072at2"/>
<dbReference type="InterPro" id="IPR027417">
    <property type="entry name" value="P-loop_NTPase"/>
</dbReference>
<dbReference type="Pfam" id="PF18155">
    <property type="entry name" value="pPIWI_RE_Z"/>
    <property type="match status" value="1"/>
</dbReference>
<dbReference type="KEGG" id="led:BBK82_26630"/>
<feature type="domain" description="pPIWI-RE three-gene island" evidence="2">
    <location>
        <begin position="23"/>
        <end position="184"/>
    </location>
</feature>